<organism evidence="7 8">
    <name type="scientific">Cryobacterium breve</name>
    <dbReference type="NCBI Taxonomy" id="1259258"/>
    <lineage>
        <taxon>Bacteria</taxon>
        <taxon>Bacillati</taxon>
        <taxon>Actinomycetota</taxon>
        <taxon>Actinomycetes</taxon>
        <taxon>Micrococcales</taxon>
        <taxon>Microbacteriaceae</taxon>
        <taxon>Cryobacterium</taxon>
    </lineage>
</organism>
<dbReference type="Gene3D" id="1.10.357.10">
    <property type="entry name" value="Tetracycline Repressor, domain 2"/>
    <property type="match status" value="1"/>
</dbReference>
<evidence type="ECO:0000256" key="2">
    <source>
        <dbReference type="ARBA" id="ARBA00023125"/>
    </source>
</evidence>
<name>A0ABY2J5H5_9MICO</name>
<feature type="region of interest" description="Disordered" evidence="5">
    <location>
        <begin position="37"/>
        <end position="56"/>
    </location>
</feature>
<keyword evidence="8" id="KW-1185">Reference proteome</keyword>
<feature type="compositionally biased region" description="Basic and acidic residues" evidence="5">
    <location>
        <begin position="37"/>
        <end position="46"/>
    </location>
</feature>
<evidence type="ECO:0000313" key="7">
    <source>
        <dbReference type="EMBL" id="TFD00180.1"/>
    </source>
</evidence>
<dbReference type="Gene3D" id="1.10.10.60">
    <property type="entry name" value="Homeodomain-like"/>
    <property type="match status" value="1"/>
</dbReference>
<dbReference type="EMBL" id="SOGJ01000011">
    <property type="protein sequence ID" value="TFD00180.1"/>
    <property type="molecule type" value="Genomic_DNA"/>
</dbReference>
<dbReference type="InterPro" id="IPR009057">
    <property type="entry name" value="Homeodomain-like_sf"/>
</dbReference>
<dbReference type="InterPro" id="IPR041347">
    <property type="entry name" value="MftR_C"/>
</dbReference>
<evidence type="ECO:0000256" key="1">
    <source>
        <dbReference type="ARBA" id="ARBA00023015"/>
    </source>
</evidence>
<dbReference type="SUPFAM" id="SSF46689">
    <property type="entry name" value="Homeodomain-like"/>
    <property type="match status" value="1"/>
</dbReference>
<evidence type="ECO:0000313" key="8">
    <source>
        <dbReference type="Proteomes" id="UP000298355"/>
    </source>
</evidence>
<keyword evidence="2 4" id="KW-0238">DNA-binding</keyword>
<dbReference type="Proteomes" id="UP000298355">
    <property type="component" value="Unassembled WGS sequence"/>
</dbReference>
<dbReference type="PANTHER" id="PTHR30055">
    <property type="entry name" value="HTH-TYPE TRANSCRIPTIONAL REGULATOR RUTR"/>
    <property type="match status" value="1"/>
</dbReference>
<proteinExistence type="predicted"/>
<accession>A0ABY2J5H5</accession>
<dbReference type="PROSITE" id="PS50977">
    <property type="entry name" value="HTH_TETR_2"/>
    <property type="match status" value="1"/>
</dbReference>
<protein>
    <submittedName>
        <fullName evidence="7">TetR family transcriptional regulator</fullName>
    </submittedName>
</protein>
<dbReference type="PRINTS" id="PR00455">
    <property type="entry name" value="HTHTETR"/>
</dbReference>
<dbReference type="InterPro" id="IPR001647">
    <property type="entry name" value="HTH_TetR"/>
</dbReference>
<evidence type="ECO:0000259" key="6">
    <source>
        <dbReference type="PROSITE" id="PS50977"/>
    </source>
</evidence>
<dbReference type="Pfam" id="PF00440">
    <property type="entry name" value="TetR_N"/>
    <property type="match status" value="1"/>
</dbReference>
<reference evidence="7 8" key="1">
    <citation type="submission" date="2019-03" db="EMBL/GenBank/DDBJ databases">
        <title>Genomics of glacier-inhabiting Cryobacterium strains.</title>
        <authorList>
            <person name="Liu Q."/>
            <person name="Xin Y.-H."/>
        </authorList>
    </citation>
    <scope>NUCLEOTIDE SEQUENCE [LARGE SCALE GENOMIC DNA]</scope>
    <source>
        <strain evidence="7 8">TMT4-23</strain>
    </source>
</reference>
<dbReference type="Pfam" id="PF17754">
    <property type="entry name" value="TetR_C_14"/>
    <property type="match status" value="1"/>
</dbReference>
<gene>
    <name evidence="7" type="ORF">E3O65_03365</name>
</gene>
<sequence length="250" mass="26460">MVVLFPRRPVGRVCKCWTRAIVGLSPQIEWTNPIVEHRNDLPDHGPRRPGRPRGSSRAMLEEASAELFLEQTYAGTTILQITRRAGVSRATFFNYFAAKSDLLWVDVDAGLAGFPVALEECADAAGRTQAVDTVERALLQVCAAFGPGHVPWALTQYELMGTAGELEASALSRFMAQASLVTRFTGARMGPGSELASRAFAMAVLAAAAAAAGVWARTGVNRGALATYVGAAIAPVCAGYRSTHPGVDAG</sequence>
<feature type="domain" description="HTH tetR-type" evidence="6">
    <location>
        <begin position="54"/>
        <end position="114"/>
    </location>
</feature>
<evidence type="ECO:0000256" key="4">
    <source>
        <dbReference type="PROSITE-ProRule" id="PRU00335"/>
    </source>
</evidence>
<feature type="DNA-binding region" description="H-T-H motif" evidence="4">
    <location>
        <begin position="77"/>
        <end position="96"/>
    </location>
</feature>
<dbReference type="PANTHER" id="PTHR30055:SF238">
    <property type="entry name" value="MYCOFACTOCIN BIOSYNTHESIS TRANSCRIPTIONAL REGULATOR MFTR-RELATED"/>
    <property type="match status" value="1"/>
</dbReference>
<evidence type="ECO:0000256" key="3">
    <source>
        <dbReference type="ARBA" id="ARBA00023163"/>
    </source>
</evidence>
<keyword evidence="1" id="KW-0805">Transcription regulation</keyword>
<keyword evidence="3" id="KW-0804">Transcription</keyword>
<comment type="caution">
    <text evidence="7">The sequence shown here is derived from an EMBL/GenBank/DDBJ whole genome shotgun (WGS) entry which is preliminary data.</text>
</comment>
<dbReference type="InterPro" id="IPR050109">
    <property type="entry name" value="HTH-type_TetR-like_transc_reg"/>
</dbReference>
<evidence type="ECO:0000256" key="5">
    <source>
        <dbReference type="SAM" id="MobiDB-lite"/>
    </source>
</evidence>